<evidence type="ECO:0000313" key="4">
    <source>
        <dbReference type="EMBL" id="AJQ96357.1"/>
    </source>
</evidence>
<keyword evidence="4" id="KW-0813">Transport</keyword>
<evidence type="ECO:0000256" key="1">
    <source>
        <dbReference type="ARBA" id="ARBA00004418"/>
    </source>
</evidence>
<dbReference type="InterPro" id="IPR006059">
    <property type="entry name" value="SBP"/>
</dbReference>
<dbReference type="GO" id="GO:0042597">
    <property type="term" value="C:periplasmic space"/>
    <property type="evidence" value="ECO:0007669"/>
    <property type="project" value="UniProtKB-SubCell"/>
</dbReference>
<dbReference type="STRING" id="1445510.YC6258_04323"/>
<comment type="similarity">
    <text evidence="2">Belongs to the bacterial solute-binding protein 1 family.</text>
</comment>
<dbReference type="Proteomes" id="UP000032266">
    <property type="component" value="Chromosome"/>
</dbReference>
<organism evidence="4 5">
    <name type="scientific">Gynuella sunshinyii YC6258</name>
    <dbReference type="NCBI Taxonomy" id="1445510"/>
    <lineage>
        <taxon>Bacteria</taxon>
        <taxon>Pseudomonadati</taxon>
        <taxon>Pseudomonadota</taxon>
        <taxon>Gammaproteobacteria</taxon>
        <taxon>Oceanospirillales</taxon>
        <taxon>Saccharospirillaceae</taxon>
        <taxon>Gynuella</taxon>
    </lineage>
</organism>
<dbReference type="PANTHER" id="PTHR43649">
    <property type="entry name" value="ARABINOSE-BINDING PROTEIN-RELATED"/>
    <property type="match status" value="1"/>
</dbReference>
<feature type="chain" id="PRO_5002183796" evidence="3">
    <location>
        <begin position="24"/>
        <end position="436"/>
    </location>
</feature>
<dbReference type="OrthoDB" id="5897001at2"/>
<sequence>MKKQPLLLPVILSVCMAAGGAMAKTELHLQRFFGACDAQYGTNTDVDKAEGECGIMTSLINQFSAEHPDIKVKVTTVEWPGYDQLTAQMASRTPPDLVTMHNSVISDYQSRRLILPIDDLMKQAGVALDDFTDTAARGIVKEGQVYGLPIDTWTMLFHINLKLMKQAGLVSEDGQLMLPHTPEELLQQARQFKKATGKPYLVQILSNETSAYTRLFYTYMFEQDSDFFANPDKVSLQSDKARNIVNMLKQIYDEDLTTKNMDYPASVSGFTNGDGGILMNGNWLLGAFEVESHNPDSEIYNAYMAVPYPQLFQNDKLYVDGHSWVMPNKKRDKAKLAATAEFFKFMKENDYQWSRTGHLPSVKSVLTMPEFLKLPHRQSLLSVTTRGTGLPEGVKRQFAVQDILGEELAAAVTGVKPIDEALKEAERRINDMLANL</sequence>
<evidence type="ECO:0000256" key="3">
    <source>
        <dbReference type="SAM" id="SignalP"/>
    </source>
</evidence>
<dbReference type="PATRIC" id="fig|1445510.3.peg.4289"/>
<keyword evidence="3" id="KW-0732">Signal</keyword>
<keyword evidence="4" id="KW-0762">Sugar transport</keyword>
<feature type="signal peptide" evidence="3">
    <location>
        <begin position="1"/>
        <end position="23"/>
    </location>
</feature>
<dbReference type="KEGG" id="gsn:YC6258_04323"/>
<evidence type="ECO:0000256" key="2">
    <source>
        <dbReference type="ARBA" id="ARBA00008520"/>
    </source>
</evidence>
<comment type="subcellular location">
    <subcellularLocation>
        <location evidence="1">Periplasm</location>
    </subcellularLocation>
</comment>
<dbReference type="SUPFAM" id="SSF53850">
    <property type="entry name" value="Periplasmic binding protein-like II"/>
    <property type="match status" value="1"/>
</dbReference>
<dbReference type="PANTHER" id="PTHR43649:SF14">
    <property type="entry name" value="BLR3389 PROTEIN"/>
    <property type="match status" value="1"/>
</dbReference>
<dbReference type="Pfam" id="PF01547">
    <property type="entry name" value="SBP_bac_1"/>
    <property type="match status" value="1"/>
</dbReference>
<reference evidence="4 5" key="1">
    <citation type="submission" date="2014-01" db="EMBL/GenBank/DDBJ databases">
        <title>Full genme sequencing of cellulolytic bacterium Gynuella sunshinyii YC6258T gen. nov., sp. nov.</title>
        <authorList>
            <person name="Khan H."/>
            <person name="Chung E.J."/>
            <person name="Chung Y.R."/>
        </authorList>
    </citation>
    <scope>NUCLEOTIDE SEQUENCE [LARGE SCALE GENOMIC DNA]</scope>
    <source>
        <strain evidence="4 5">YC6258</strain>
    </source>
</reference>
<name>A0A0C5VNV5_9GAMM</name>
<dbReference type="EMBL" id="CP007142">
    <property type="protein sequence ID" value="AJQ96357.1"/>
    <property type="molecule type" value="Genomic_DNA"/>
</dbReference>
<dbReference type="InterPro" id="IPR050490">
    <property type="entry name" value="Bact_solute-bd_prot1"/>
</dbReference>
<keyword evidence="5" id="KW-1185">Reference proteome</keyword>
<protein>
    <submittedName>
        <fullName evidence="4">ABC-type sugar transport system, periplasmic component</fullName>
    </submittedName>
</protein>
<dbReference type="HOGENOM" id="CLU_031285_10_0_6"/>
<dbReference type="AlphaFoldDB" id="A0A0C5VNV5"/>
<proteinExistence type="inferred from homology"/>
<evidence type="ECO:0000313" key="5">
    <source>
        <dbReference type="Proteomes" id="UP000032266"/>
    </source>
</evidence>
<dbReference type="RefSeq" id="WP_044618379.1">
    <property type="nucleotide sequence ID" value="NZ_CP007142.1"/>
</dbReference>
<accession>A0A0C5VNV5</accession>
<dbReference type="Gene3D" id="3.40.190.10">
    <property type="entry name" value="Periplasmic binding protein-like II"/>
    <property type="match status" value="1"/>
</dbReference>
<gene>
    <name evidence="4" type="ORF">YC6258_04323</name>
</gene>